<dbReference type="Pfam" id="PF04854">
    <property type="entry name" value="DUF624"/>
    <property type="match status" value="1"/>
</dbReference>
<name>W4QAN3_9BACI</name>
<dbReference type="EMBL" id="BAUU01000003">
    <property type="protein sequence ID" value="GAE29116.1"/>
    <property type="molecule type" value="Genomic_DNA"/>
</dbReference>
<dbReference type="Proteomes" id="UP000018895">
    <property type="component" value="Unassembled WGS sequence"/>
</dbReference>
<dbReference type="RefSeq" id="WP_035340378.1">
    <property type="nucleotide sequence ID" value="NZ_BAUU01000003.1"/>
</dbReference>
<keyword evidence="1" id="KW-1133">Transmembrane helix</keyword>
<evidence type="ECO:0000313" key="2">
    <source>
        <dbReference type="EMBL" id="GAE29116.1"/>
    </source>
</evidence>
<evidence type="ECO:0000256" key="1">
    <source>
        <dbReference type="SAM" id="Phobius"/>
    </source>
</evidence>
<dbReference type="STRING" id="1236971.JCM9152_457"/>
<dbReference type="InterPro" id="IPR006938">
    <property type="entry name" value="DUF624"/>
</dbReference>
<accession>W4QAN3</accession>
<feature type="transmembrane region" description="Helical" evidence="1">
    <location>
        <begin position="174"/>
        <end position="198"/>
    </location>
</feature>
<feature type="transmembrane region" description="Helical" evidence="1">
    <location>
        <begin position="25"/>
        <end position="51"/>
    </location>
</feature>
<evidence type="ECO:0008006" key="4">
    <source>
        <dbReference type="Google" id="ProtNLM"/>
    </source>
</evidence>
<proteinExistence type="predicted"/>
<organism evidence="2 3">
    <name type="scientific">Halalkalibacter hemicellulosilyticusJCM 9152</name>
    <dbReference type="NCBI Taxonomy" id="1236971"/>
    <lineage>
        <taxon>Bacteria</taxon>
        <taxon>Bacillati</taxon>
        <taxon>Bacillota</taxon>
        <taxon>Bacilli</taxon>
        <taxon>Bacillales</taxon>
        <taxon>Bacillaceae</taxon>
        <taxon>Halalkalibacter</taxon>
    </lineage>
</organism>
<protein>
    <recommendedName>
        <fullName evidence="4">DUF624 domain-containing protein</fullName>
    </recommendedName>
</protein>
<comment type="caution">
    <text evidence="2">The sequence shown here is derived from an EMBL/GenBank/DDBJ whole genome shotgun (WGS) entry which is preliminary data.</text>
</comment>
<evidence type="ECO:0000313" key="3">
    <source>
        <dbReference type="Proteomes" id="UP000018895"/>
    </source>
</evidence>
<keyword evidence="1" id="KW-0812">Transmembrane</keyword>
<feature type="transmembrane region" description="Helical" evidence="1">
    <location>
        <begin position="105"/>
        <end position="133"/>
    </location>
</feature>
<dbReference type="AlphaFoldDB" id="W4QAN3"/>
<reference evidence="2" key="1">
    <citation type="journal article" date="2014" name="Genome Announc.">
        <title>Draft Genome Sequences of Three Alkaliphilic Bacillus Strains, Bacillus wakoensis JCM 9140T, Bacillus akibai JCM 9157T, and Bacillus hemicellulosilyticus JCM 9152T.</title>
        <authorList>
            <person name="Yuki M."/>
            <person name="Oshima K."/>
            <person name="Suda W."/>
            <person name="Oshida Y."/>
            <person name="Kitamura K."/>
            <person name="Iida T."/>
            <person name="Hattori M."/>
            <person name="Ohkuma M."/>
        </authorList>
    </citation>
    <scope>NUCLEOTIDE SEQUENCE [LARGE SCALE GENOMIC DNA]</scope>
    <source>
        <strain evidence="2">JCM 9152</strain>
    </source>
</reference>
<keyword evidence="3" id="KW-1185">Reference proteome</keyword>
<feature type="transmembrane region" description="Helical" evidence="1">
    <location>
        <begin position="75"/>
        <end position="93"/>
    </location>
</feature>
<sequence>MQKNWTDTPLYTIADWVMKLAYINLLWFLFTFLGVIILGFFPATVAMFTILRQMLLKEGSVPIFKTFLTVIKQEFVRANAIGLMLVVIGYILYVDFLYLGTTDGYLHSILSVVFIVLSIAYGAVCLMIIPVLVHFELSFSQYFKHAFLFSVINPHIVIFMGAGIYIAYRLFNFLPGLTLFFFGSLISLFIMWSATLAFNRVEKKQQRLQPSEDK</sequence>
<gene>
    <name evidence="2" type="ORF">JCM9152_457</name>
</gene>
<keyword evidence="1" id="KW-0472">Membrane</keyword>
<feature type="transmembrane region" description="Helical" evidence="1">
    <location>
        <begin position="145"/>
        <end position="168"/>
    </location>
</feature>
<dbReference type="OrthoDB" id="2182676at2"/>